<name>F3CIN8_PSESG</name>
<organism evidence="2 3">
    <name type="scientific">Pseudomonas savastanoi pv. glycinea str. race 4</name>
    <dbReference type="NCBI Taxonomy" id="875330"/>
    <lineage>
        <taxon>Bacteria</taxon>
        <taxon>Pseudomonadati</taxon>
        <taxon>Pseudomonadota</taxon>
        <taxon>Gammaproteobacteria</taxon>
        <taxon>Pseudomonadales</taxon>
        <taxon>Pseudomonadaceae</taxon>
        <taxon>Pseudomonas</taxon>
    </lineage>
</organism>
<dbReference type="GO" id="GO:0003677">
    <property type="term" value="F:DNA binding"/>
    <property type="evidence" value="ECO:0007669"/>
    <property type="project" value="UniProtKB-KW"/>
</dbReference>
<evidence type="ECO:0000313" key="2">
    <source>
        <dbReference type="EMBL" id="EGH19130.1"/>
    </source>
</evidence>
<dbReference type="AlphaFoldDB" id="F3CIN8"/>
<protein>
    <submittedName>
        <fullName evidence="2">Single-stranded DNA-binding protein</fullName>
    </submittedName>
</protein>
<sequence>KRYTTEIVVDMQGTMQLLGGRPQGDAQQGQNGHDSSGSDH</sequence>
<proteinExistence type="predicted"/>
<dbReference type="Proteomes" id="UP000005466">
    <property type="component" value="Unassembled WGS sequence"/>
</dbReference>
<feature type="region of interest" description="Disordered" evidence="1">
    <location>
        <begin position="17"/>
        <end position="40"/>
    </location>
</feature>
<keyword evidence="2" id="KW-0238">DNA-binding</keyword>
<dbReference type="EMBL" id="ADWY01003629">
    <property type="protein sequence ID" value="EGH19130.1"/>
    <property type="molecule type" value="Genomic_DNA"/>
</dbReference>
<gene>
    <name evidence="2" type="ORF">Pgy4_39810</name>
</gene>
<evidence type="ECO:0000256" key="1">
    <source>
        <dbReference type="SAM" id="MobiDB-lite"/>
    </source>
</evidence>
<comment type="caution">
    <text evidence="2">The sequence shown here is derived from an EMBL/GenBank/DDBJ whole genome shotgun (WGS) entry which is preliminary data.</text>
</comment>
<evidence type="ECO:0000313" key="3">
    <source>
        <dbReference type="Proteomes" id="UP000005466"/>
    </source>
</evidence>
<feature type="compositionally biased region" description="Polar residues" evidence="1">
    <location>
        <begin position="25"/>
        <end position="40"/>
    </location>
</feature>
<feature type="non-terminal residue" evidence="2">
    <location>
        <position position="1"/>
    </location>
</feature>
<reference evidence="2 3" key="1">
    <citation type="journal article" date="2011" name="PLoS Pathog.">
        <title>Dynamic evolution of pathogenicity revealed by sequencing and comparative genomics of 19 Pseudomonas syringae isolates.</title>
        <authorList>
            <person name="Baltrus D.A."/>
            <person name="Nishimura M.T."/>
            <person name="Romanchuk A."/>
            <person name="Chang J.H."/>
            <person name="Mukhtar M.S."/>
            <person name="Cherkis K."/>
            <person name="Roach J."/>
            <person name="Grant S.R."/>
            <person name="Jones C.D."/>
            <person name="Dangl J.L."/>
        </authorList>
    </citation>
    <scope>NUCLEOTIDE SEQUENCE [LARGE SCALE GENOMIC DNA]</scope>
    <source>
        <strain evidence="3">race 4</strain>
    </source>
</reference>
<feature type="non-terminal residue" evidence="2">
    <location>
        <position position="40"/>
    </location>
</feature>
<accession>F3CIN8</accession>